<evidence type="ECO:0000256" key="1">
    <source>
        <dbReference type="SAM" id="MobiDB-lite"/>
    </source>
</evidence>
<dbReference type="EMBL" id="CAMXCT010000027">
    <property type="protein sequence ID" value="CAI3972682.1"/>
    <property type="molecule type" value="Genomic_DNA"/>
</dbReference>
<dbReference type="SUPFAM" id="SSF54928">
    <property type="entry name" value="RNA-binding domain, RBD"/>
    <property type="match status" value="1"/>
</dbReference>
<evidence type="ECO:0000313" key="5">
    <source>
        <dbReference type="EMBL" id="CAL4759994.1"/>
    </source>
</evidence>
<keyword evidence="6" id="KW-1185">Reference proteome</keyword>
<dbReference type="EMBL" id="CAMXCT020000027">
    <property type="protein sequence ID" value="CAL1126057.1"/>
    <property type="molecule type" value="Genomic_DNA"/>
</dbReference>
<sequence length="392" mass="44714">MPPVSADRLRPEIEFLLSRNDPDQLSQREFRNKLEQVLCLEDGALENDKELVNRLVQDFWAQKDAKERPADLIELEVQAEEADGWHFVRRWSLKAERRQQPLRLRRAVAAVGANLLKFDTSQTLGWRKVQPLRKRPRGVPCVQRTDSRPIFIMAMNTHLGDGHGFDLIVKNTFYTVPIEEEEDSGPGSPMSPGGLRRQESSPAMFGRRCSKGNKVDFPFLEDGPKPTRRISTEDILSSTTASQSMEWWDVDEHRTSVMIKNLPQSCTIEHLQKLLDDAGFSGSYDFLYLPMKFISKLPFGYAFVNLVNAEVTREFWVHFDGYTCCFGDEPSCLAMSWSTDIQGLDEHVARYRNSPVMHPSVSAQCKPLLFQDGKQIPFPPPTQAIKAPKCRA</sequence>
<evidence type="ECO:0000313" key="6">
    <source>
        <dbReference type="Proteomes" id="UP001152797"/>
    </source>
</evidence>
<feature type="region of interest" description="Disordered" evidence="1">
    <location>
        <begin position="179"/>
        <end position="205"/>
    </location>
</feature>
<dbReference type="AlphaFoldDB" id="A0A9P1FG83"/>
<dbReference type="Proteomes" id="UP001152797">
    <property type="component" value="Unassembled WGS sequence"/>
</dbReference>
<feature type="domain" description="Mei2-like C-terminal RNA recognition motif" evidence="2">
    <location>
        <begin position="254"/>
        <end position="324"/>
    </location>
</feature>
<dbReference type="InterPro" id="IPR035979">
    <property type="entry name" value="RBD_domain_sf"/>
</dbReference>
<evidence type="ECO:0000313" key="4">
    <source>
        <dbReference type="EMBL" id="CAL1126057.1"/>
    </source>
</evidence>
<proteinExistence type="predicted"/>
<reference evidence="4" key="2">
    <citation type="submission" date="2024-04" db="EMBL/GenBank/DDBJ databases">
        <authorList>
            <person name="Chen Y."/>
            <person name="Shah S."/>
            <person name="Dougan E. K."/>
            <person name="Thang M."/>
            <person name="Chan C."/>
        </authorList>
    </citation>
    <scope>NUCLEOTIDE SEQUENCE [LARGE SCALE GENOMIC DNA]</scope>
</reference>
<dbReference type="InterPro" id="IPR007201">
    <property type="entry name" value="Mei2-like_Rrm_C"/>
</dbReference>
<name>A0A9P1FG83_9DINO</name>
<dbReference type="OrthoDB" id="417481at2759"/>
<evidence type="ECO:0000259" key="2">
    <source>
        <dbReference type="Pfam" id="PF04059"/>
    </source>
</evidence>
<comment type="caution">
    <text evidence="3">The sequence shown here is derived from an EMBL/GenBank/DDBJ whole genome shotgun (WGS) entry which is preliminary data.</text>
</comment>
<accession>A0A9P1FG83</accession>
<organism evidence="3">
    <name type="scientific">Cladocopium goreaui</name>
    <dbReference type="NCBI Taxonomy" id="2562237"/>
    <lineage>
        <taxon>Eukaryota</taxon>
        <taxon>Sar</taxon>
        <taxon>Alveolata</taxon>
        <taxon>Dinophyceae</taxon>
        <taxon>Suessiales</taxon>
        <taxon>Symbiodiniaceae</taxon>
        <taxon>Cladocopium</taxon>
    </lineage>
</organism>
<gene>
    <name evidence="3" type="ORF">C1SCF055_LOCUS1245</name>
</gene>
<reference evidence="3" key="1">
    <citation type="submission" date="2022-10" db="EMBL/GenBank/DDBJ databases">
        <authorList>
            <person name="Chen Y."/>
            <person name="Dougan E. K."/>
            <person name="Chan C."/>
            <person name="Rhodes N."/>
            <person name="Thang M."/>
        </authorList>
    </citation>
    <scope>NUCLEOTIDE SEQUENCE</scope>
</reference>
<feature type="compositionally biased region" description="Low complexity" evidence="1">
    <location>
        <begin position="185"/>
        <end position="194"/>
    </location>
</feature>
<dbReference type="EMBL" id="CAMXCT030000027">
    <property type="protein sequence ID" value="CAL4759994.1"/>
    <property type="molecule type" value="Genomic_DNA"/>
</dbReference>
<dbReference type="Pfam" id="PF04059">
    <property type="entry name" value="RRM_2"/>
    <property type="match status" value="1"/>
</dbReference>
<evidence type="ECO:0000313" key="3">
    <source>
        <dbReference type="EMBL" id="CAI3972682.1"/>
    </source>
</evidence>
<protein>
    <submittedName>
        <fullName evidence="5">Protein MEI2-like 4 (OML4) (MEI2-like protein 4)</fullName>
    </submittedName>
</protein>
<dbReference type="GO" id="GO:0003676">
    <property type="term" value="F:nucleic acid binding"/>
    <property type="evidence" value="ECO:0007669"/>
    <property type="project" value="InterPro"/>
</dbReference>